<dbReference type="InterPro" id="IPR008929">
    <property type="entry name" value="Chondroitin_lyas"/>
</dbReference>
<organism evidence="1 2">
    <name type="scientific">Methylobacterium tardum</name>
    <dbReference type="NCBI Taxonomy" id="374432"/>
    <lineage>
        <taxon>Bacteria</taxon>
        <taxon>Pseudomonadati</taxon>
        <taxon>Pseudomonadota</taxon>
        <taxon>Alphaproteobacteria</taxon>
        <taxon>Hyphomicrobiales</taxon>
        <taxon>Methylobacteriaceae</taxon>
        <taxon>Methylobacterium</taxon>
    </lineage>
</organism>
<name>A0AA37TRC4_9HYPH</name>
<dbReference type="Proteomes" id="UP001157440">
    <property type="component" value="Unassembled WGS sequence"/>
</dbReference>
<dbReference type="EMBL" id="BSPL01000038">
    <property type="protein sequence ID" value="GLS74342.1"/>
    <property type="molecule type" value="Genomic_DNA"/>
</dbReference>
<evidence type="ECO:0008006" key="3">
    <source>
        <dbReference type="Google" id="ProtNLM"/>
    </source>
</evidence>
<comment type="caution">
    <text evidence="1">The sequence shown here is derived from an EMBL/GenBank/DDBJ whole genome shotgun (WGS) entry which is preliminary data.</text>
</comment>
<dbReference type="AlphaFoldDB" id="A0AA37TRC4"/>
<protein>
    <recommendedName>
        <fullName evidence="3">Heparinase II/III family protein</fullName>
    </recommendedName>
</protein>
<gene>
    <name evidence="1" type="ORF">GCM10007890_63600</name>
</gene>
<evidence type="ECO:0000313" key="1">
    <source>
        <dbReference type="EMBL" id="GLS74342.1"/>
    </source>
</evidence>
<keyword evidence="2" id="KW-1185">Reference proteome</keyword>
<dbReference type="Gene3D" id="1.50.10.100">
    <property type="entry name" value="Chondroitin AC/alginate lyase"/>
    <property type="match status" value="1"/>
</dbReference>
<dbReference type="Gene3D" id="2.70.98.70">
    <property type="match status" value="1"/>
</dbReference>
<accession>A0AA37TRC4</accession>
<sequence>MSTVGADYVVGSRNRWSRVMLSFERLTAGQWYEFSAYVVCDGAESASDARDFAMLGVVFLSQDGSEIDFARVPGLARTSMDAHGDWLAGPAWEGGAGARAVSVRRCFYLPAPAAGVAVVIRSWRNAHPFRIIGPEIRPAGATASSAEDALADRAAPPRGRLAQDGRIDLGPHPVWFRHGLVPGRPLVFRGQVIAQGRTEGALAQICFRDAGGSPIPPPYPDTLSTLSVPAFLDIPVHRQAYRFTLKVSPPPQAATLEIGFGTWEADPGLALAAAPDALLDDDLRLANLTDDSDPGAEAVLARLLGRLGPLLDGGAGAGSIRPYLDAALLAERPSPLRSFARLRDGAEACVWAEGAIRLASRPAWPLPDVPDWAADPFRSQAWRLAFQSLDWTWGAAESSERAVRERAVAVAVSWSRANPWGQPADSLSQHPACTARRLEALLSLLQAAARDAAGADGRAIDILGGEVVRHAVALAEILAQHTVAGSLLELQVAAALLAAGLALPAFPMARHWTALAVLALQRGFEAMIDPDGAVAEASYHRSLEILTLALVLIPILKARPDLTPLAVILDARVPKAWAGMVALFEPDGALPPFGDTPGHADRYRWLERVAAAHGRPGMAAPDSGRAGDGWPHAAGASRPGTLIVRRSGDGAGWSAFTADFSEQVDPQDHRDCTSFTFATGGLRWITESAGQHLATARAHNVAFPDGREPGAGAGFARAAFRLGDAVVHCIETQVHGPDYRHVRAFVLLDDLSGLAVFDRFRAGHRPLTAEGFLHLDAGVTVALDPSRRVFGLRDERRLQIVPHAISGRLDDLALSRASFGPRENHGAPAGPVLRYGLSGTGILAGGLLIASSAGGVSRLAAAIEEEAFRSALTD</sequence>
<evidence type="ECO:0000313" key="2">
    <source>
        <dbReference type="Proteomes" id="UP001157440"/>
    </source>
</evidence>
<proteinExistence type="predicted"/>
<reference evidence="2" key="1">
    <citation type="journal article" date="2019" name="Int. J. Syst. Evol. Microbiol.">
        <title>The Global Catalogue of Microorganisms (GCM) 10K type strain sequencing project: providing services to taxonomists for standard genome sequencing and annotation.</title>
        <authorList>
            <consortium name="The Broad Institute Genomics Platform"/>
            <consortium name="The Broad Institute Genome Sequencing Center for Infectious Disease"/>
            <person name="Wu L."/>
            <person name="Ma J."/>
        </authorList>
    </citation>
    <scope>NUCLEOTIDE SEQUENCE [LARGE SCALE GENOMIC DNA]</scope>
    <source>
        <strain evidence="2">NBRC 103632</strain>
    </source>
</reference>